<feature type="transmembrane region" description="Helical" evidence="1">
    <location>
        <begin position="205"/>
        <end position="227"/>
    </location>
</feature>
<evidence type="ECO:0000313" key="4">
    <source>
        <dbReference type="Proteomes" id="UP000027222"/>
    </source>
</evidence>
<accession>A0A067TUX3</accession>
<dbReference type="PANTHER" id="PTHR40465">
    <property type="entry name" value="CHROMOSOME 1, WHOLE GENOME SHOTGUN SEQUENCE"/>
    <property type="match status" value="1"/>
</dbReference>
<dbReference type="InterPro" id="IPR045339">
    <property type="entry name" value="DUF6534"/>
</dbReference>
<keyword evidence="1" id="KW-0472">Membrane</keyword>
<dbReference type="PANTHER" id="PTHR40465:SF1">
    <property type="entry name" value="DUF6534 DOMAIN-CONTAINING PROTEIN"/>
    <property type="match status" value="1"/>
</dbReference>
<evidence type="ECO:0000313" key="3">
    <source>
        <dbReference type="EMBL" id="KDR86152.1"/>
    </source>
</evidence>
<proteinExistence type="predicted"/>
<dbReference type="Proteomes" id="UP000027222">
    <property type="component" value="Unassembled WGS sequence"/>
</dbReference>
<feature type="transmembrane region" description="Helical" evidence="1">
    <location>
        <begin position="166"/>
        <end position="190"/>
    </location>
</feature>
<keyword evidence="1" id="KW-1133">Transmembrane helix</keyword>
<dbReference type="Pfam" id="PF20152">
    <property type="entry name" value="DUF6534"/>
    <property type="match status" value="1"/>
</dbReference>
<feature type="transmembrane region" description="Helical" evidence="1">
    <location>
        <begin position="315"/>
        <end position="341"/>
    </location>
</feature>
<evidence type="ECO:0000259" key="2">
    <source>
        <dbReference type="Pfam" id="PF20152"/>
    </source>
</evidence>
<keyword evidence="1" id="KW-0812">Transmembrane</keyword>
<dbReference type="STRING" id="685588.A0A067TUX3"/>
<feature type="transmembrane region" description="Helical" evidence="1">
    <location>
        <begin position="239"/>
        <end position="263"/>
    </location>
</feature>
<keyword evidence="4" id="KW-1185">Reference proteome</keyword>
<reference evidence="4" key="1">
    <citation type="journal article" date="2014" name="Proc. Natl. Acad. Sci. U.S.A.">
        <title>Extensive sampling of basidiomycete genomes demonstrates inadequacy of the white-rot/brown-rot paradigm for wood decay fungi.</title>
        <authorList>
            <person name="Riley R."/>
            <person name="Salamov A.A."/>
            <person name="Brown D.W."/>
            <person name="Nagy L.G."/>
            <person name="Floudas D."/>
            <person name="Held B.W."/>
            <person name="Levasseur A."/>
            <person name="Lombard V."/>
            <person name="Morin E."/>
            <person name="Otillar R."/>
            <person name="Lindquist E.A."/>
            <person name="Sun H."/>
            <person name="LaButti K.M."/>
            <person name="Schmutz J."/>
            <person name="Jabbour D."/>
            <person name="Luo H."/>
            <person name="Baker S.E."/>
            <person name="Pisabarro A.G."/>
            <person name="Walton J.D."/>
            <person name="Blanchette R.A."/>
            <person name="Henrissat B."/>
            <person name="Martin F."/>
            <person name="Cullen D."/>
            <person name="Hibbett D.S."/>
            <person name="Grigoriev I.V."/>
        </authorList>
    </citation>
    <scope>NUCLEOTIDE SEQUENCE [LARGE SCALE GENOMIC DNA]</scope>
    <source>
        <strain evidence="4">CBS 339.88</strain>
    </source>
</reference>
<feature type="transmembrane region" description="Helical" evidence="1">
    <location>
        <begin position="283"/>
        <end position="303"/>
    </location>
</feature>
<gene>
    <name evidence="3" type="ORF">GALMADRAFT_132737</name>
</gene>
<protein>
    <recommendedName>
        <fullName evidence="2">DUF6534 domain-containing protein</fullName>
    </recommendedName>
</protein>
<feature type="domain" description="DUF6534" evidence="2">
    <location>
        <begin position="287"/>
        <end position="374"/>
    </location>
</feature>
<sequence length="445" mass="49860">MAAKFFSGFMINTLFGNQNSRYVRLSPHLYSPTTAMSFPVFRRALTFPPDHDGSSASTTYIYAKGSASTLSRTLPPFTMSTIPLAKSIDLPNTFGEFASLHPKALIYVDRLRRSFPDWCLGFSRALWTYNPASQSLHPLPVKAIDIHDQTYLYYVYYPKDGQVTKLLVAFIWFLETVHFAFMSFGIYFYLVTNYFNPAGLVDGHWTLYLSLLVNIVIVTAVHSFFITRIMRLCEPKFRRWVASVLGVLVVCNFAFGTETVVFLFKIKEISRIPEIKLFAATPFAVFAVAGDISIAALLCYLLYGSRTGFRGTDTILTTLIIYAVERCVLTAAAAVIEVIVFSIKPHSLWFVAIDFVVGRLYANSLLATLNSRASVQAIRGDSIHSVQVSTGIQFNDMSGGTNTKVEGRDVVLDLRSDGNNSQSTYTSRNIQERSLDEHFRAKQPV</sequence>
<dbReference type="HOGENOM" id="CLU_615464_0_0_1"/>
<organism evidence="3 4">
    <name type="scientific">Galerina marginata (strain CBS 339.88)</name>
    <dbReference type="NCBI Taxonomy" id="685588"/>
    <lineage>
        <taxon>Eukaryota</taxon>
        <taxon>Fungi</taxon>
        <taxon>Dikarya</taxon>
        <taxon>Basidiomycota</taxon>
        <taxon>Agaricomycotina</taxon>
        <taxon>Agaricomycetes</taxon>
        <taxon>Agaricomycetidae</taxon>
        <taxon>Agaricales</taxon>
        <taxon>Agaricineae</taxon>
        <taxon>Strophariaceae</taxon>
        <taxon>Galerina</taxon>
    </lineage>
</organism>
<name>A0A067TUX3_GALM3</name>
<dbReference type="EMBL" id="KL142367">
    <property type="protein sequence ID" value="KDR86152.1"/>
    <property type="molecule type" value="Genomic_DNA"/>
</dbReference>
<dbReference type="AlphaFoldDB" id="A0A067TUX3"/>
<evidence type="ECO:0000256" key="1">
    <source>
        <dbReference type="SAM" id="Phobius"/>
    </source>
</evidence>